<gene>
    <name evidence="2" type="ORF">PSM7751_03489</name>
</gene>
<protein>
    <submittedName>
        <fullName evidence="2">Phosphotransferase enzyme family protein</fullName>
    </submittedName>
</protein>
<accession>A0A1X7A100</accession>
<feature type="domain" description="Aminoglycoside phosphotransferase" evidence="1">
    <location>
        <begin position="20"/>
        <end position="252"/>
    </location>
</feature>
<dbReference type="Gene3D" id="3.30.200.20">
    <property type="entry name" value="Phosphorylase Kinase, domain 1"/>
    <property type="match status" value="1"/>
</dbReference>
<dbReference type="InterPro" id="IPR002575">
    <property type="entry name" value="Aminoglycoside_PTrfase"/>
</dbReference>
<dbReference type="OrthoDB" id="9809275at2"/>
<keyword evidence="2" id="KW-0808">Transferase</keyword>
<reference evidence="2 3" key="1">
    <citation type="submission" date="2017-03" db="EMBL/GenBank/DDBJ databases">
        <authorList>
            <person name="Afonso C.L."/>
            <person name="Miller P.J."/>
            <person name="Scott M.A."/>
            <person name="Spackman E."/>
            <person name="Goraichik I."/>
            <person name="Dimitrov K.M."/>
            <person name="Suarez D.L."/>
            <person name="Swayne D.E."/>
        </authorList>
    </citation>
    <scope>NUCLEOTIDE SEQUENCE [LARGE SCALE GENOMIC DNA]</scope>
    <source>
        <strain evidence="2 3">CECT 7751</strain>
    </source>
</reference>
<organism evidence="2 3">
    <name type="scientific">Pseudooceanicola marinus</name>
    <dbReference type="NCBI Taxonomy" id="396013"/>
    <lineage>
        <taxon>Bacteria</taxon>
        <taxon>Pseudomonadati</taxon>
        <taxon>Pseudomonadota</taxon>
        <taxon>Alphaproteobacteria</taxon>
        <taxon>Rhodobacterales</taxon>
        <taxon>Paracoccaceae</taxon>
        <taxon>Pseudooceanicola</taxon>
    </lineage>
</organism>
<dbReference type="EMBL" id="FWFN01000008">
    <property type="protein sequence ID" value="SLN67424.1"/>
    <property type="molecule type" value="Genomic_DNA"/>
</dbReference>
<dbReference type="Gene3D" id="3.90.1200.10">
    <property type="match status" value="1"/>
</dbReference>
<evidence type="ECO:0000313" key="3">
    <source>
        <dbReference type="Proteomes" id="UP000193963"/>
    </source>
</evidence>
<name>A0A1X7A100_9RHOB</name>
<dbReference type="Pfam" id="PF01636">
    <property type="entry name" value="APH"/>
    <property type="match status" value="1"/>
</dbReference>
<dbReference type="SUPFAM" id="SSF56112">
    <property type="entry name" value="Protein kinase-like (PK-like)"/>
    <property type="match status" value="1"/>
</dbReference>
<proteinExistence type="predicted"/>
<sequence length="339" mass="36998">MSRDAEKRAFLSGTDWAGAELRPLAGDASLRSYQRLHRADGSTAVLMDAPPGSGEDIRPFCAMARHLTALGLSAPALLKEDAGAGLLLLEDLGDALYARVIAEDPALAAPLYDAAAEALRVLHAAPPPEGLAAYDTGIMTQMSVLAYTWYQAGATGQGVRNLPFFVTTLQPLLAALEAEPPVVILRDYHAENLLWLPDRAGAARTGLLDFQDAMLGHPAYDLVSMLQDARRDVDPALEDAMVPRFAAATGRDPDTFRRAYDLLGVQRNLRILGVFARLSMHYGRPRYVDFIPRVWGLLCRSLDRPGLEPLRERLLTDLPEPTPEILQTLRDKCATVPQP</sequence>
<dbReference type="Proteomes" id="UP000193963">
    <property type="component" value="Unassembled WGS sequence"/>
</dbReference>
<evidence type="ECO:0000259" key="1">
    <source>
        <dbReference type="Pfam" id="PF01636"/>
    </source>
</evidence>
<dbReference type="GO" id="GO:0016740">
    <property type="term" value="F:transferase activity"/>
    <property type="evidence" value="ECO:0007669"/>
    <property type="project" value="UniProtKB-KW"/>
</dbReference>
<dbReference type="RefSeq" id="WP_085889521.1">
    <property type="nucleotide sequence ID" value="NZ_FWFN01000008.1"/>
</dbReference>
<keyword evidence="3" id="KW-1185">Reference proteome</keyword>
<dbReference type="InterPro" id="IPR011009">
    <property type="entry name" value="Kinase-like_dom_sf"/>
</dbReference>
<evidence type="ECO:0000313" key="2">
    <source>
        <dbReference type="EMBL" id="SLN67424.1"/>
    </source>
</evidence>
<dbReference type="AlphaFoldDB" id="A0A1X7A100"/>